<dbReference type="AlphaFoldDB" id="A0A9D9DQ05"/>
<dbReference type="Proteomes" id="UP000823632">
    <property type="component" value="Unassembled WGS sequence"/>
</dbReference>
<reference evidence="4" key="2">
    <citation type="journal article" date="2021" name="PeerJ">
        <title>Extensive microbial diversity within the chicken gut microbiome revealed by metagenomics and culture.</title>
        <authorList>
            <person name="Gilroy R."/>
            <person name="Ravi A."/>
            <person name="Getino M."/>
            <person name="Pursley I."/>
            <person name="Horton D.L."/>
            <person name="Alikhan N.F."/>
            <person name="Baker D."/>
            <person name="Gharbi K."/>
            <person name="Hall N."/>
            <person name="Watson M."/>
            <person name="Adriaenssens E.M."/>
            <person name="Foster-Nyarko E."/>
            <person name="Jarju S."/>
            <person name="Secka A."/>
            <person name="Antonio M."/>
            <person name="Oren A."/>
            <person name="Chaudhuri R.R."/>
            <person name="La Ragione R."/>
            <person name="Hildebrand F."/>
            <person name="Pallen M.J."/>
        </authorList>
    </citation>
    <scope>NUCLEOTIDE SEQUENCE</scope>
    <source>
        <strain evidence="4">10192</strain>
    </source>
</reference>
<organism evidence="4 5">
    <name type="scientific">Candidatus Scatousia excrementipullorum</name>
    <dbReference type="NCBI Taxonomy" id="2840936"/>
    <lineage>
        <taxon>Bacteria</taxon>
        <taxon>Candidatus Scatousia</taxon>
    </lineage>
</organism>
<gene>
    <name evidence="4" type="ORF">IAC76_07660</name>
</gene>
<accession>A0A9D9DQ05</accession>
<evidence type="ECO:0000256" key="2">
    <source>
        <dbReference type="ARBA" id="ARBA00022643"/>
    </source>
</evidence>
<keyword evidence="1" id="KW-0285">Flavoprotein</keyword>
<comment type="caution">
    <text evidence="4">The sequence shown here is derived from an EMBL/GenBank/DDBJ whole genome shotgun (WGS) entry which is preliminary data.</text>
</comment>
<evidence type="ECO:0000256" key="1">
    <source>
        <dbReference type="ARBA" id="ARBA00022630"/>
    </source>
</evidence>
<reference evidence="4" key="1">
    <citation type="submission" date="2020-10" db="EMBL/GenBank/DDBJ databases">
        <authorList>
            <person name="Gilroy R."/>
        </authorList>
    </citation>
    <scope>NUCLEOTIDE SEQUENCE</scope>
    <source>
        <strain evidence="4">10192</strain>
    </source>
</reference>
<proteinExistence type="predicted"/>
<feature type="domain" description="NADPH-dependent FMN reductase-like" evidence="3">
    <location>
        <begin position="1"/>
        <end position="154"/>
    </location>
</feature>
<name>A0A9D9DQ05_9BACT</name>
<dbReference type="SUPFAM" id="SSF52218">
    <property type="entry name" value="Flavoproteins"/>
    <property type="match status" value="1"/>
</dbReference>
<dbReference type="PANTHER" id="PTHR43278">
    <property type="entry name" value="NAD(P)H-DEPENDENT FMN-CONTAINING OXIDOREDUCTASE YWQN-RELATED"/>
    <property type="match status" value="1"/>
</dbReference>
<dbReference type="InterPro" id="IPR005025">
    <property type="entry name" value="FMN_Rdtase-like_dom"/>
</dbReference>
<evidence type="ECO:0000313" key="4">
    <source>
        <dbReference type="EMBL" id="MBO8431247.1"/>
    </source>
</evidence>
<dbReference type="PANTHER" id="PTHR43278:SF4">
    <property type="entry name" value="NAD(P)H-DEPENDENT FMN-CONTAINING OXIDOREDUCTASE YWQN-RELATED"/>
    <property type="match status" value="1"/>
</dbReference>
<dbReference type="Gene3D" id="3.40.50.360">
    <property type="match status" value="1"/>
</dbReference>
<evidence type="ECO:0000313" key="5">
    <source>
        <dbReference type="Proteomes" id="UP000823632"/>
    </source>
</evidence>
<dbReference type="GO" id="GO:0016491">
    <property type="term" value="F:oxidoreductase activity"/>
    <property type="evidence" value="ECO:0007669"/>
    <property type="project" value="InterPro"/>
</dbReference>
<dbReference type="EMBL" id="JADIND010000171">
    <property type="protein sequence ID" value="MBO8431247.1"/>
    <property type="molecule type" value="Genomic_DNA"/>
</dbReference>
<dbReference type="InterPro" id="IPR051796">
    <property type="entry name" value="ISF_SsuE-like"/>
</dbReference>
<sequence length="209" mass="22929">MKVLLVNGSSNKQGCTFTALSEIEKSLNNEGIETEIFQLGNAELRDCCGCQDCRTKGECVFKDDAVNEFIEKAKNADGFVFGSPVYYAHPSGRLLSFMDRVFYAASSALAYKPAAAIVSARRAGTTASLDAITKHFTINNMPVISSSYWPMVHGKQNTPDDVKQDLEGLQIMRTLGTNMAWILKCIDAGKNSGINKPVPEQKIMTNFVR</sequence>
<protein>
    <submittedName>
        <fullName evidence="4">Flavodoxin family protein</fullName>
    </submittedName>
</protein>
<evidence type="ECO:0000259" key="3">
    <source>
        <dbReference type="Pfam" id="PF03358"/>
    </source>
</evidence>
<dbReference type="InterPro" id="IPR029039">
    <property type="entry name" value="Flavoprotein-like_sf"/>
</dbReference>
<keyword evidence="2" id="KW-0288">FMN</keyword>
<dbReference type="Pfam" id="PF03358">
    <property type="entry name" value="FMN_red"/>
    <property type="match status" value="1"/>
</dbReference>